<feature type="coiled-coil region" evidence="1">
    <location>
        <begin position="123"/>
        <end position="150"/>
    </location>
</feature>
<accession>A0ABQ5V0L7</accession>
<name>A0ABQ5V0L7_9PROT</name>
<comment type="caution">
    <text evidence="2">The sequence shown here is derived from an EMBL/GenBank/DDBJ whole genome shotgun (WGS) entry which is preliminary data.</text>
</comment>
<evidence type="ECO:0000313" key="3">
    <source>
        <dbReference type="Proteomes" id="UP001161390"/>
    </source>
</evidence>
<organism evidence="2 3">
    <name type="scientific">Algimonas porphyrae</name>
    <dbReference type="NCBI Taxonomy" id="1128113"/>
    <lineage>
        <taxon>Bacteria</taxon>
        <taxon>Pseudomonadati</taxon>
        <taxon>Pseudomonadota</taxon>
        <taxon>Alphaproteobacteria</taxon>
        <taxon>Maricaulales</taxon>
        <taxon>Robiginitomaculaceae</taxon>
        <taxon>Algimonas</taxon>
    </lineage>
</organism>
<evidence type="ECO:0008006" key="4">
    <source>
        <dbReference type="Google" id="ProtNLM"/>
    </source>
</evidence>
<dbReference type="Proteomes" id="UP001161390">
    <property type="component" value="Unassembled WGS sequence"/>
</dbReference>
<gene>
    <name evidence="2" type="ORF">GCM10007854_14470</name>
</gene>
<evidence type="ECO:0000256" key="1">
    <source>
        <dbReference type="SAM" id="Coils"/>
    </source>
</evidence>
<reference evidence="2" key="1">
    <citation type="journal article" date="2014" name="Int. J. Syst. Evol. Microbiol.">
        <title>Complete genome of a new Firmicutes species belonging to the dominant human colonic microbiota ('Ruminococcus bicirculans') reveals two chromosomes and a selective capacity to utilize plant glucans.</title>
        <authorList>
            <consortium name="NISC Comparative Sequencing Program"/>
            <person name="Wegmann U."/>
            <person name="Louis P."/>
            <person name="Goesmann A."/>
            <person name="Henrissat B."/>
            <person name="Duncan S.H."/>
            <person name="Flint H.J."/>
        </authorList>
    </citation>
    <scope>NUCLEOTIDE SEQUENCE</scope>
    <source>
        <strain evidence="2">NBRC 108216</strain>
    </source>
</reference>
<protein>
    <recommendedName>
        <fullName evidence="4">DUF3486 family protein</fullName>
    </recommendedName>
</protein>
<dbReference type="EMBL" id="BSNJ01000003">
    <property type="protein sequence ID" value="GLQ20492.1"/>
    <property type="molecule type" value="Genomic_DNA"/>
</dbReference>
<sequence length="183" mass="20554">MPAPSKIMVLLNDAERAELDRRIKENGFGGYRTLAAWLQERGYEISKSSVHAYGQELEQQCKKIRIATEQADYIRRMFPDDDAGMMDGVLRTFVAELFSYMQDFSIEKGSMDPTKMGKLIGDLSRATVSQKKLQAQIREEERQLAAEAARDAVSEQGVSAEIADMIYRQVLGVDRPALEAPST</sequence>
<proteinExistence type="predicted"/>
<keyword evidence="1" id="KW-0175">Coiled coil</keyword>
<dbReference type="RefSeq" id="WP_284371147.1">
    <property type="nucleotide sequence ID" value="NZ_BSNJ01000003.1"/>
</dbReference>
<keyword evidence="3" id="KW-1185">Reference proteome</keyword>
<dbReference type="Pfam" id="PF11985">
    <property type="entry name" value="Phage_Mu_Gp27"/>
    <property type="match status" value="1"/>
</dbReference>
<dbReference type="InterPro" id="IPR021874">
    <property type="entry name" value="Phage_Mu_Gp27"/>
</dbReference>
<reference evidence="2" key="2">
    <citation type="submission" date="2023-01" db="EMBL/GenBank/DDBJ databases">
        <title>Draft genome sequence of Algimonas porphyrae strain NBRC 108216.</title>
        <authorList>
            <person name="Sun Q."/>
            <person name="Mori K."/>
        </authorList>
    </citation>
    <scope>NUCLEOTIDE SEQUENCE</scope>
    <source>
        <strain evidence="2">NBRC 108216</strain>
    </source>
</reference>
<evidence type="ECO:0000313" key="2">
    <source>
        <dbReference type="EMBL" id="GLQ20492.1"/>
    </source>
</evidence>